<dbReference type="Proteomes" id="UP000636709">
    <property type="component" value="Unassembled WGS sequence"/>
</dbReference>
<evidence type="ECO:0000313" key="3">
    <source>
        <dbReference type="Proteomes" id="UP000636709"/>
    </source>
</evidence>
<feature type="region of interest" description="Disordered" evidence="1">
    <location>
        <begin position="345"/>
        <end position="383"/>
    </location>
</feature>
<sequence length="422" mass="47475">MLPSPYTLSADTNEVVLMGCNVQVTLVGFLTNGDGGDGTEQIIGGCASFCGDMEYKFGWLELEDEANRDDAVKYCSGIGCCQQLLLPVGEAERDPGVLAFVDQDWVIPVYDDLVNNLTCSNKTTRIVCRSSHSLCWNAVAAGSSCECETGYEGNPYIDDGCQGPVRMSRQARKETAAATRDLLKVDSARLRKTAAVLQRKDAPPPMRKVPGRGRALPVPEMSAWLLNSTDPTCGVDRKNDQYWSVVEVTYNQTTASHRARNAKQIKDRFHKVNRWTDLFHSAWLKARMIYTSGYNDQMWIEKAHVFYIQDNEKLSLGPFVLMEVWNTVKTEAKWIAYNNGLKNARKRKGSGNEKEVEDEGHIDIDELDDQPRPMGQKHAKNLKYSKSKEVETIDLDELDKFGKIQDEQNANRLKALEMQQKL</sequence>
<name>A0A835B151_9POAL</name>
<dbReference type="EMBL" id="JACEFO010002208">
    <property type="protein sequence ID" value="KAF8673452.1"/>
    <property type="molecule type" value="Genomic_DNA"/>
</dbReference>
<dbReference type="PANTHER" id="PTHR45224">
    <property type="entry name" value="OS01G0527900 PROTEIN-RELATED"/>
    <property type="match status" value="1"/>
</dbReference>
<evidence type="ECO:0008006" key="4">
    <source>
        <dbReference type="Google" id="ProtNLM"/>
    </source>
</evidence>
<gene>
    <name evidence="2" type="ORF">HU200_049019</name>
</gene>
<proteinExistence type="predicted"/>
<comment type="caution">
    <text evidence="2">The sequence shown here is derived from an EMBL/GenBank/DDBJ whole genome shotgun (WGS) entry which is preliminary data.</text>
</comment>
<evidence type="ECO:0000256" key="1">
    <source>
        <dbReference type="SAM" id="MobiDB-lite"/>
    </source>
</evidence>
<accession>A0A835B151</accession>
<reference evidence="2" key="1">
    <citation type="submission" date="2020-07" db="EMBL/GenBank/DDBJ databases">
        <title>Genome sequence and genetic diversity analysis of an under-domesticated orphan crop, white fonio (Digitaria exilis).</title>
        <authorList>
            <person name="Bennetzen J.L."/>
            <person name="Chen S."/>
            <person name="Ma X."/>
            <person name="Wang X."/>
            <person name="Yssel A.E.J."/>
            <person name="Chaluvadi S.R."/>
            <person name="Johnson M."/>
            <person name="Gangashetty P."/>
            <person name="Hamidou F."/>
            <person name="Sanogo M.D."/>
            <person name="Zwaenepoel A."/>
            <person name="Wallace J."/>
            <person name="Van De Peer Y."/>
            <person name="Van Deynze A."/>
        </authorList>
    </citation>
    <scope>NUCLEOTIDE SEQUENCE</scope>
    <source>
        <tissue evidence="2">Leaves</tissue>
    </source>
</reference>
<organism evidence="2 3">
    <name type="scientific">Digitaria exilis</name>
    <dbReference type="NCBI Taxonomy" id="1010633"/>
    <lineage>
        <taxon>Eukaryota</taxon>
        <taxon>Viridiplantae</taxon>
        <taxon>Streptophyta</taxon>
        <taxon>Embryophyta</taxon>
        <taxon>Tracheophyta</taxon>
        <taxon>Spermatophyta</taxon>
        <taxon>Magnoliopsida</taxon>
        <taxon>Liliopsida</taxon>
        <taxon>Poales</taxon>
        <taxon>Poaceae</taxon>
        <taxon>PACMAD clade</taxon>
        <taxon>Panicoideae</taxon>
        <taxon>Panicodae</taxon>
        <taxon>Paniceae</taxon>
        <taxon>Anthephorinae</taxon>
        <taxon>Digitaria</taxon>
    </lineage>
</organism>
<feature type="compositionally biased region" description="Basic and acidic residues" evidence="1">
    <location>
        <begin position="350"/>
        <end position="364"/>
    </location>
</feature>
<evidence type="ECO:0000313" key="2">
    <source>
        <dbReference type="EMBL" id="KAF8673452.1"/>
    </source>
</evidence>
<protein>
    <recommendedName>
        <fullName evidence="4">EGF-like domain-containing protein</fullName>
    </recommendedName>
</protein>
<keyword evidence="3" id="KW-1185">Reference proteome</keyword>
<dbReference type="PANTHER" id="PTHR45224:SF3">
    <property type="entry name" value="OS11G0506300 PROTEIN"/>
    <property type="match status" value="1"/>
</dbReference>
<dbReference type="AlphaFoldDB" id="A0A835B151"/>